<name>A0AAI9ZUL5_9PEZI</name>
<evidence type="ECO:0000313" key="1">
    <source>
        <dbReference type="EMBL" id="KAK1638145.1"/>
    </source>
</evidence>
<sequence>MWIVVCLLPSSANLYARPGQLCSHTEDSQTSDNRQGHRLVQDNPSQLATCNTSNFLEYQPMCLWLSIARHTVQLEVNRPNLTQPVARY</sequence>
<comment type="caution">
    <text evidence="1">The sequence shown here is derived from an EMBL/GenBank/DDBJ whole genome shotgun (WGS) entry which is preliminary data.</text>
</comment>
<reference evidence="1" key="1">
    <citation type="submission" date="2021-06" db="EMBL/GenBank/DDBJ databases">
        <title>Comparative genomics, transcriptomics and evolutionary studies reveal genomic signatures of adaptation to plant cell wall in hemibiotrophic fungi.</title>
        <authorList>
            <consortium name="DOE Joint Genome Institute"/>
            <person name="Baroncelli R."/>
            <person name="Diaz J.F."/>
            <person name="Benocci T."/>
            <person name="Peng M."/>
            <person name="Battaglia E."/>
            <person name="Haridas S."/>
            <person name="Andreopoulos W."/>
            <person name="Labutti K."/>
            <person name="Pangilinan J."/>
            <person name="Floch G.L."/>
            <person name="Makela M.R."/>
            <person name="Henrissat B."/>
            <person name="Grigoriev I.V."/>
            <person name="Crouch J.A."/>
            <person name="De Vries R.P."/>
            <person name="Sukno S.A."/>
            <person name="Thon M.R."/>
        </authorList>
    </citation>
    <scope>NUCLEOTIDE SEQUENCE</scope>
    <source>
        <strain evidence="1">CBS 102054</strain>
    </source>
</reference>
<organism evidence="1 2">
    <name type="scientific">Colletotrichum phormii</name>
    <dbReference type="NCBI Taxonomy" id="359342"/>
    <lineage>
        <taxon>Eukaryota</taxon>
        <taxon>Fungi</taxon>
        <taxon>Dikarya</taxon>
        <taxon>Ascomycota</taxon>
        <taxon>Pezizomycotina</taxon>
        <taxon>Sordariomycetes</taxon>
        <taxon>Hypocreomycetidae</taxon>
        <taxon>Glomerellales</taxon>
        <taxon>Glomerellaceae</taxon>
        <taxon>Colletotrichum</taxon>
        <taxon>Colletotrichum acutatum species complex</taxon>
    </lineage>
</organism>
<dbReference type="Proteomes" id="UP001243989">
    <property type="component" value="Unassembled WGS sequence"/>
</dbReference>
<gene>
    <name evidence="1" type="ORF">BDP81DRAFT_424312</name>
</gene>
<dbReference type="RefSeq" id="XP_060446752.1">
    <property type="nucleotide sequence ID" value="XM_060590127.1"/>
</dbReference>
<protein>
    <submittedName>
        <fullName evidence="1">Uncharacterized protein</fullName>
    </submittedName>
</protein>
<dbReference type="GeneID" id="85474989"/>
<accession>A0AAI9ZUL5</accession>
<dbReference type="EMBL" id="JAHMHQ010000007">
    <property type="protein sequence ID" value="KAK1638145.1"/>
    <property type="molecule type" value="Genomic_DNA"/>
</dbReference>
<evidence type="ECO:0000313" key="2">
    <source>
        <dbReference type="Proteomes" id="UP001243989"/>
    </source>
</evidence>
<proteinExistence type="predicted"/>
<keyword evidence="2" id="KW-1185">Reference proteome</keyword>
<dbReference type="AlphaFoldDB" id="A0AAI9ZUL5"/>